<organism evidence="1 2">
    <name type="scientific">Botrytis fragariae</name>
    <dbReference type="NCBI Taxonomy" id="1964551"/>
    <lineage>
        <taxon>Eukaryota</taxon>
        <taxon>Fungi</taxon>
        <taxon>Dikarya</taxon>
        <taxon>Ascomycota</taxon>
        <taxon>Pezizomycotina</taxon>
        <taxon>Leotiomycetes</taxon>
        <taxon>Helotiales</taxon>
        <taxon>Sclerotiniaceae</taxon>
        <taxon>Botrytis</taxon>
    </lineage>
</organism>
<dbReference type="Proteomes" id="UP000531561">
    <property type="component" value="Unassembled WGS sequence"/>
</dbReference>
<protein>
    <submittedName>
        <fullName evidence="1">Uncharacterized protein</fullName>
    </submittedName>
</protein>
<dbReference type="GeneID" id="59265602"/>
<name>A0A8H6EEA9_9HELO</name>
<evidence type="ECO:0000313" key="2">
    <source>
        <dbReference type="Proteomes" id="UP000531561"/>
    </source>
</evidence>
<keyword evidence="2" id="KW-1185">Reference proteome</keyword>
<sequence length="102" mass="11858">MTGRLIFVLDVVEQMIIFVSVHHAVRLRYRRPFCARMYSVFTSPRLVPWRAESGPASRIPNAFRVYEPAVAQDSFDFQHLVVFSELVMISMALRYSSCEYHG</sequence>
<accession>A0A8H6EEA9</accession>
<evidence type="ECO:0000313" key="1">
    <source>
        <dbReference type="EMBL" id="KAF5869041.1"/>
    </source>
</evidence>
<dbReference type="EMBL" id="JABFCT010000018">
    <property type="protein sequence ID" value="KAF5869041.1"/>
    <property type="molecule type" value="Genomic_DNA"/>
</dbReference>
<dbReference type="AlphaFoldDB" id="A0A8H6EEA9"/>
<reference evidence="1 2" key="1">
    <citation type="journal article" date="2020" name="Phytopathology">
        <title>A high-quality genome resource of Botrytis fragariae, a new and rapidly spreading fungal pathogen causing strawberry gray mold in the U.S.A.</title>
        <authorList>
            <person name="Wu Y."/>
            <person name="Saski C.A."/>
            <person name="Schnabel G."/>
            <person name="Xiao S."/>
            <person name="Hu M."/>
        </authorList>
    </citation>
    <scope>NUCLEOTIDE SEQUENCE [LARGE SCALE GENOMIC DNA]</scope>
    <source>
        <strain evidence="1 2">BVB16</strain>
    </source>
</reference>
<comment type="caution">
    <text evidence="1">The sequence shown here is derived from an EMBL/GenBank/DDBJ whole genome shotgun (WGS) entry which is preliminary data.</text>
</comment>
<dbReference type="RefSeq" id="XP_037187990.1">
    <property type="nucleotide sequence ID" value="XM_037341910.1"/>
</dbReference>
<proteinExistence type="predicted"/>
<gene>
    <name evidence="1" type="ORF">Bfra_011583</name>
</gene>